<proteinExistence type="predicted"/>
<feature type="domain" description="GAIN-B" evidence="7">
    <location>
        <begin position="144"/>
        <end position="288"/>
    </location>
</feature>
<comment type="subcellular location">
    <subcellularLocation>
        <location evidence="1">Membrane</location>
        <topology evidence="1">Multi-pass membrane protein</topology>
    </subcellularLocation>
</comment>
<dbReference type="PRINTS" id="PR00249">
    <property type="entry name" value="GPCRSECRETIN"/>
</dbReference>
<feature type="transmembrane region" description="Helical" evidence="6">
    <location>
        <begin position="331"/>
        <end position="348"/>
    </location>
</feature>
<dbReference type="Proteomes" id="UP000515150">
    <property type="component" value="Chromosome 3"/>
</dbReference>
<dbReference type="OrthoDB" id="283575at2759"/>
<dbReference type="SMART" id="SM00303">
    <property type="entry name" value="GPS"/>
    <property type="match status" value="1"/>
</dbReference>
<keyword evidence="5" id="KW-1015">Disulfide bond</keyword>
<dbReference type="InterPro" id="IPR057244">
    <property type="entry name" value="GAIN_B"/>
</dbReference>
<feature type="domain" description="G-protein coupled receptors family 2 profile 2" evidence="8">
    <location>
        <begin position="295"/>
        <end position="544"/>
    </location>
</feature>
<evidence type="ECO:0000313" key="10">
    <source>
        <dbReference type="RefSeq" id="XP_055363336.1"/>
    </source>
</evidence>
<keyword evidence="9" id="KW-1185">Reference proteome</keyword>
<evidence type="ECO:0000256" key="3">
    <source>
        <dbReference type="ARBA" id="ARBA00022989"/>
    </source>
</evidence>
<feature type="transmembrane region" description="Helical" evidence="6">
    <location>
        <begin position="496"/>
        <end position="516"/>
    </location>
</feature>
<dbReference type="InterPro" id="IPR017981">
    <property type="entry name" value="GPCR_2-like_7TM"/>
</dbReference>
<keyword evidence="2 6" id="KW-0812">Transmembrane</keyword>
<dbReference type="RefSeq" id="XP_055363337.1">
    <property type="nucleotide sequence ID" value="XM_055507362.1"/>
</dbReference>
<dbReference type="Pfam" id="PF00002">
    <property type="entry name" value="7tm_2"/>
    <property type="match status" value="1"/>
</dbReference>
<dbReference type="GO" id="GO:0004930">
    <property type="term" value="F:G protein-coupled receptor activity"/>
    <property type="evidence" value="ECO:0007669"/>
    <property type="project" value="InterPro"/>
</dbReference>
<dbReference type="Pfam" id="PF01825">
    <property type="entry name" value="GPS"/>
    <property type="match status" value="1"/>
</dbReference>
<evidence type="ECO:0000256" key="6">
    <source>
        <dbReference type="SAM" id="Phobius"/>
    </source>
</evidence>
<gene>
    <name evidence="10 11" type="primary">LOC114852023</name>
</gene>
<evidence type="ECO:0000256" key="5">
    <source>
        <dbReference type="ARBA" id="ARBA00023157"/>
    </source>
</evidence>
<sequence length="566" mass="62830">MESYQQHKQMTLLAAIVQSLAIKQKVGLFCCHKHYCVFPAVQFHGNNISEVYNTVVWGVVCCTSTTRTVPGNTSAKIKKCSTKDAEIFMGEVNTRLTNRKSQSSQDWKDIGELEKVLESTNVTSTTSISSGHLVALLHQAKSPTRLTIYANNSEVYFETVPNTKVLVHLPKDLGAGPNNTIVFCMITWPETNGTVLGAQGLLYENILVGLSVSGKNVSGLQERVNITMNVTTPINETHEPRCVFLNFSTQNYGSEGCQTLWERNQTYITCSCDHLTYFGVLMVNSSPSPSDQKILSYITLIGCSLSLFGLSITVLLFITHKKFRADVSMKVHISLVFALILLNVHFLPSEMVAALSSNSLCVYMALALHYSLLATFSWMALEGFHLYLLLVRVFNIYIRRYLLKLSVVGWGVPAVIVSLVVIIDRTAYGYTPVDSRNPNGTAICYVTNTTMMMVTTMGMIGLVFIFNVIMLGVTVRRFISLRQGQETNCSRVKQDIFSLLGIATLLGITWGVGFFSITTAGQYVFCILNSLQGFFIFLWFVMSLRKMQKSAAEVSNATQSTTEPKN</sequence>
<feature type="transmembrane region" description="Helical" evidence="6">
    <location>
        <begin position="368"/>
        <end position="390"/>
    </location>
</feature>
<evidence type="ECO:0000313" key="11">
    <source>
        <dbReference type="RefSeq" id="XP_055363337.1"/>
    </source>
</evidence>
<evidence type="ECO:0000313" key="9">
    <source>
        <dbReference type="Proteomes" id="UP000515150"/>
    </source>
</evidence>
<feature type="transmembrane region" description="Helical" evidence="6">
    <location>
        <begin position="294"/>
        <end position="319"/>
    </location>
</feature>
<feature type="transmembrane region" description="Helical" evidence="6">
    <location>
        <begin position="402"/>
        <end position="423"/>
    </location>
</feature>
<dbReference type="GO" id="GO:0007189">
    <property type="term" value="P:adenylate cyclase-activating G protein-coupled receptor signaling pathway"/>
    <property type="evidence" value="ECO:0007669"/>
    <property type="project" value="TreeGrafter"/>
</dbReference>
<dbReference type="PROSITE" id="PS50221">
    <property type="entry name" value="GAIN_B"/>
    <property type="match status" value="1"/>
</dbReference>
<dbReference type="GeneID" id="114852023"/>
<dbReference type="InterPro" id="IPR046338">
    <property type="entry name" value="GAIN_dom_sf"/>
</dbReference>
<evidence type="ECO:0000259" key="8">
    <source>
        <dbReference type="PROSITE" id="PS50261"/>
    </source>
</evidence>
<evidence type="ECO:0000256" key="4">
    <source>
        <dbReference type="ARBA" id="ARBA00023136"/>
    </source>
</evidence>
<dbReference type="AlphaFoldDB" id="A0A9W2XN26"/>
<dbReference type="PANTHER" id="PTHR12011:SF326">
    <property type="entry name" value="ADHESION G-PROTEIN COUPLED RECEPTOR G5"/>
    <property type="match status" value="1"/>
</dbReference>
<dbReference type="GO" id="GO:0005886">
    <property type="term" value="C:plasma membrane"/>
    <property type="evidence" value="ECO:0007669"/>
    <property type="project" value="TreeGrafter"/>
</dbReference>
<evidence type="ECO:0000256" key="1">
    <source>
        <dbReference type="ARBA" id="ARBA00004141"/>
    </source>
</evidence>
<dbReference type="RefSeq" id="XP_055363336.1">
    <property type="nucleotide sequence ID" value="XM_055507361.1"/>
</dbReference>
<feature type="transmembrane region" description="Helical" evidence="6">
    <location>
        <begin position="456"/>
        <end position="475"/>
    </location>
</feature>
<dbReference type="GO" id="GO:0007166">
    <property type="term" value="P:cell surface receptor signaling pathway"/>
    <property type="evidence" value="ECO:0007669"/>
    <property type="project" value="InterPro"/>
</dbReference>
<evidence type="ECO:0000256" key="2">
    <source>
        <dbReference type="ARBA" id="ARBA00022692"/>
    </source>
</evidence>
<keyword evidence="3 6" id="KW-1133">Transmembrane helix</keyword>
<accession>A0A9W2XN26</accession>
<reference evidence="10 11" key="1">
    <citation type="submission" date="2025-04" db="UniProtKB">
        <authorList>
            <consortium name="RefSeq"/>
        </authorList>
    </citation>
    <scope>IDENTIFICATION</scope>
</reference>
<protein>
    <submittedName>
        <fullName evidence="10 11">Adhesion G-protein coupled receptor G2-like isoform X1</fullName>
    </submittedName>
</protein>
<dbReference type="InterPro" id="IPR000832">
    <property type="entry name" value="GPCR_2_secretin-like"/>
</dbReference>
<dbReference type="PANTHER" id="PTHR12011">
    <property type="entry name" value="ADHESION G-PROTEIN COUPLED RECEPTOR"/>
    <property type="match status" value="1"/>
</dbReference>
<organism evidence="9 10">
    <name type="scientific">Betta splendens</name>
    <name type="common">Siamese fighting fish</name>
    <dbReference type="NCBI Taxonomy" id="158456"/>
    <lineage>
        <taxon>Eukaryota</taxon>
        <taxon>Metazoa</taxon>
        <taxon>Chordata</taxon>
        <taxon>Craniata</taxon>
        <taxon>Vertebrata</taxon>
        <taxon>Euteleostomi</taxon>
        <taxon>Actinopterygii</taxon>
        <taxon>Neopterygii</taxon>
        <taxon>Teleostei</taxon>
        <taxon>Neoteleostei</taxon>
        <taxon>Acanthomorphata</taxon>
        <taxon>Anabantaria</taxon>
        <taxon>Anabantiformes</taxon>
        <taxon>Anabantoidei</taxon>
        <taxon>Osphronemidae</taxon>
        <taxon>Betta</taxon>
    </lineage>
</organism>
<dbReference type="Gene3D" id="1.20.1070.10">
    <property type="entry name" value="Rhodopsin 7-helix transmembrane proteins"/>
    <property type="match status" value="1"/>
</dbReference>
<feature type="transmembrane region" description="Helical" evidence="6">
    <location>
        <begin position="522"/>
        <end position="541"/>
    </location>
</feature>
<dbReference type="PROSITE" id="PS50261">
    <property type="entry name" value="G_PROTEIN_RECEP_F2_4"/>
    <property type="match status" value="1"/>
</dbReference>
<keyword evidence="4 6" id="KW-0472">Membrane</keyword>
<dbReference type="InterPro" id="IPR000203">
    <property type="entry name" value="GPS"/>
</dbReference>
<name>A0A9W2XN26_BETSP</name>
<evidence type="ECO:0000259" key="7">
    <source>
        <dbReference type="PROSITE" id="PS50221"/>
    </source>
</evidence>
<dbReference type="Gene3D" id="2.60.220.50">
    <property type="match status" value="1"/>
</dbReference>